<feature type="signal peptide" evidence="2">
    <location>
        <begin position="1"/>
        <end position="28"/>
    </location>
</feature>
<name>A0A9D2U378_9FIRM</name>
<organism evidence="3 4">
    <name type="scientific">Candidatus Mediterraneibacter tabaqchaliae</name>
    <dbReference type="NCBI Taxonomy" id="2838689"/>
    <lineage>
        <taxon>Bacteria</taxon>
        <taxon>Bacillati</taxon>
        <taxon>Bacillota</taxon>
        <taxon>Clostridia</taxon>
        <taxon>Lachnospirales</taxon>
        <taxon>Lachnospiraceae</taxon>
        <taxon>Mediterraneibacter</taxon>
    </lineage>
</organism>
<keyword evidence="1" id="KW-1133">Transmembrane helix</keyword>
<evidence type="ECO:0000313" key="3">
    <source>
        <dbReference type="EMBL" id="HJD35112.1"/>
    </source>
</evidence>
<evidence type="ECO:0000256" key="1">
    <source>
        <dbReference type="SAM" id="Phobius"/>
    </source>
</evidence>
<evidence type="ECO:0000256" key="2">
    <source>
        <dbReference type="SAM" id="SignalP"/>
    </source>
</evidence>
<evidence type="ECO:0000313" key="4">
    <source>
        <dbReference type="Proteomes" id="UP000823897"/>
    </source>
</evidence>
<dbReference type="AlphaFoldDB" id="A0A9D2U378"/>
<feature type="chain" id="PRO_5038898838" description="Gram-positive cocci surface proteins LPxTG domain-containing protein" evidence="2">
    <location>
        <begin position="29"/>
        <end position="515"/>
    </location>
</feature>
<sequence>MRRRIGRKTGSLILAAALIAVSAQPVMAEQGENEAQGQISVRAGEAADMPAVETDEVTWTGGKLKIPVSLGGYSADELIVVLNEKNENGLVISSRLLDIEGENAVCDMVSFVDVTGEEWFAKAGDHFRTVAFESAETRETIAEDDVTIHVPDDSVKWQVSETTLVFDGSQDVVFHFVNGTNCFELEAVDLLGIFTGMGGEGDPVTVVPDMTDGFTCDMAAGTLTIDKDALKETLASAVSYNGGTLPDEIAVNARAVTKDGESFYFNRVPYEGSSTVTNTAWWLDISDLDLDGGTEPAPGWVQVEFAGADGASVSEEDADLISSSALEYLQENYADELAALGEGYEVSVRMDIAERGEENIPDEIKEAFSQAAGGSEIGKYYEISVLADVVSGGEAIDGLEGIVIPSLSREVTVDLKIPAGLQKEGRVYTMLHYSGGKASALETVGTKDTVSFKTASFSPYALAYKDAAGSASAADGNAAPKTGDGTGAAGAMGMMLLTAAASAVLYGGRKSKENA</sequence>
<accession>A0A9D2U378</accession>
<gene>
    <name evidence="3" type="ORF">H9911_11320</name>
</gene>
<evidence type="ECO:0008006" key="5">
    <source>
        <dbReference type="Google" id="ProtNLM"/>
    </source>
</evidence>
<feature type="transmembrane region" description="Helical" evidence="1">
    <location>
        <begin position="487"/>
        <end position="508"/>
    </location>
</feature>
<comment type="caution">
    <text evidence="3">The sequence shown here is derived from an EMBL/GenBank/DDBJ whole genome shotgun (WGS) entry which is preliminary data.</text>
</comment>
<proteinExistence type="predicted"/>
<dbReference type="EMBL" id="DWUV01000219">
    <property type="protein sequence ID" value="HJD35112.1"/>
    <property type="molecule type" value="Genomic_DNA"/>
</dbReference>
<dbReference type="Proteomes" id="UP000823897">
    <property type="component" value="Unassembled WGS sequence"/>
</dbReference>
<reference evidence="3" key="1">
    <citation type="journal article" date="2021" name="PeerJ">
        <title>Extensive microbial diversity within the chicken gut microbiome revealed by metagenomics and culture.</title>
        <authorList>
            <person name="Gilroy R."/>
            <person name="Ravi A."/>
            <person name="Getino M."/>
            <person name="Pursley I."/>
            <person name="Horton D.L."/>
            <person name="Alikhan N.F."/>
            <person name="Baker D."/>
            <person name="Gharbi K."/>
            <person name="Hall N."/>
            <person name="Watson M."/>
            <person name="Adriaenssens E.M."/>
            <person name="Foster-Nyarko E."/>
            <person name="Jarju S."/>
            <person name="Secka A."/>
            <person name="Antonio M."/>
            <person name="Oren A."/>
            <person name="Chaudhuri R.R."/>
            <person name="La Ragione R."/>
            <person name="Hildebrand F."/>
            <person name="Pallen M.J."/>
        </authorList>
    </citation>
    <scope>NUCLEOTIDE SEQUENCE</scope>
    <source>
        <strain evidence="3">ChiGjej3B3-11674</strain>
    </source>
</reference>
<reference evidence="3" key="2">
    <citation type="submission" date="2021-04" db="EMBL/GenBank/DDBJ databases">
        <authorList>
            <person name="Gilroy R."/>
        </authorList>
    </citation>
    <scope>NUCLEOTIDE SEQUENCE</scope>
    <source>
        <strain evidence="3">ChiGjej3B3-11674</strain>
    </source>
</reference>
<keyword evidence="2" id="KW-0732">Signal</keyword>
<keyword evidence="1" id="KW-0472">Membrane</keyword>
<keyword evidence="1" id="KW-0812">Transmembrane</keyword>
<protein>
    <recommendedName>
        <fullName evidence="5">Gram-positive cocci surface proteins LPxTG domain-containing protein</fullName>
    </recommendedName>
</protein>